<keyword evidence="4 6" id="KW-0804">Transcription</keyword>
<dbReference type="EMBL" id="JBDFQZ010000011">
    <property type="protein sequence ID" value="KAK9678255.1"/>
    <property type="molecule type" value="Genomic_DNA"/>
</dbReference>
<dbReference type="PANTHER" id="PTHR33057">
    <property type="entry name" value="TRANSCRIPTION REPRESSOR OFP7-RELATED"/>
    <property type="match status" value="1"/>
</dbReference>
<dbReference type="Pfam" id="PF04844">
    <property type="entry name" value="Ovate"/>
    <property type="match status" value="1"/>
</dbReference>
<dbReference type="InterPro" id="IPR006458">
    <property type="entry name" value="Ovate_C"/>
</dbReference>
<feature type="compositionally biased region" description="Low complexity" evidence="7">
    <location>
        <begin position="118"/>
        <end position="131"/>
    </location>
</feature>
<keyword evidence="5 6" id="KW-0539">Nucleus</keyword>
<dbReference type="InterPro" id="IPR038933">
    <property type="entry name" value="Ovate"/>
</dbReference>
<sequence length="250" mass="29059">MGTHLQLKSKVSKILSSFKSCRSKHPSSLPFNPLPSSFLPLKPHRFSLHRHVSCRPHSSPTPSLTQSSLLKWRKQPKWHVIAFIPQNYHFTPPRPKIYTSPTSADKQRRVPRRRRRMSSSSDSGVVSTDSSVVRRRRRRRLGRRSDESPSPARLSEFMRKMMPCTAEEVVVVEGKVRDSFAVVKRSEDPYVDFRRSMAEMVVEKRIFERNDMEELLRCFLSLNSEHLHGVIVRAFVDIWDALFCRSSSSR</sequence>
<comment type="function">
    <text evidence="6">Transcriptional repressor that regulates multiple aspects of plant growth and development.</text>
</comment>
<dbReference type="PANTHER" id="PTHR33057:SF224">
    <property type="entry name" value="TRANSCRIPTION REPRESSOR"/>
    <property type="match status" value="1"/>
</dbReference>
<reference evidence="9" key="1">
    <citation type="submission" date="2024-03" db="EMBL/GenBank/DDBJ databases">
        <title>WGS assembly of Saponaria officinalis var. Norfolk2.</title>
        <authorList>
            <person name="Jenkins J."/>
            <person name="Shu S."/>
            <person name="Grimwood J."/>
            <person name="Barry K."/>
            <person name="Goodstein D."/>
            <person name="Schmutz J."/>
            <person name="Leebens-Mack J."/>
            <person name="Osbourn A."/>
        </authorList>
    </citation>
    <scope>NUCLEOTIDE SEQUENCE [LARGE SCALE GENOMIC DNA]</scope>
    <source>
        <strain evidence="9">JIC</strain>
    </source>
</reference>
<feature type="compositionally biased region" description="Basic residues" evidence="7">
    <location>
        <begin position="133"/>
        <end position="142"/>
    </location>
</feature>
<dbReference type="AlphaFoldDB" id="A0AAW1HPA8"/>
<evidence type="ECO:0000256" key="6">
    <source>
        <dbReference type="RuleBase" id="RU367028"/>
    </source>
</evidence>
<evidence type="ECO:0000256" key="5">
    <source>
        <dbReference type="ARBA" id="ARBA00023242"/>
    </source>
</evidence>
<accession>A0AAW1HPA8</accession>
<protein>
    <recommendedName>
        <fullName evidence="6">Transcription repressor</fullName>
    </recommendedName>
    <alternativeName>
        <fullName evidence="6">Ovate family protein</fullName>
    </alternativeName>
</protein>
<keyword evidence="2 6" id="KW-0678">Repressor</keyword>
<dbReference type="GO" id="GO:0045892">
    <property type="term" value="P:negative regulation of DNA-templated transcription"/>
    <property type="evidence" value="ECO:0007669"/>
    <property type="project" value="UniProtKB-UniRule"/>
</dbReference>
<organism evidence="9 10">
    <name type="scientific">Saponaria officinalis</name>
    <name type="common">Common soapwort</name>
    <name type="synonym">Lychnis saponaria</name>
    <dbReference type="NCBI Taxonomy" id="3572"/>
    <lineage>
        <taxon>Eukaryota</taxon>
        <taxon>Viridiplantae</taxon>
        <taxon>Streptophyta</taxon>
        <taxon>Embryophyta</taxon>
        <taxon>Tracheophyta</taxon>
        <taxon>Spermatophyta</taxon>
        <taxon>Magnoliopsida</taxon>
        <taxon>eudicotyledons</taxon>
        <taxon>Gunneridae</taxon>
        <taxon>Pentapetalae</taxon>
        <taxon>Caryophyllales</taxon>
        <taxon>Caryophyllaceae</taxon>
        <taxon>Caryophylleae</taxon>
        <taxon>Saponaria</taxon>
    </lineage>
</organism>
<evidence type="ECO:0000256" key="3">
    <source>
        <dbReference type="ARBA" id="ARBA00023015"/>
    </source>
</evidence>
<evidence type="ECO:0000313" key="9">
    <source>
        <dbReference type="EMBL" id="KAK9678255.1"/>
    </source>
</evidence>
<evidence type="ECO:0000256" key="4">
    <source>
        <dbReference type="ARBA" id="ARBA00023163"/>
    </source>
</evidence>
<comment type="caution">
    <text evidence="9">The sequence shown here is derived from an EMBL/GenBank/DDBJ whole genome shotgun (WGS) entry which is preliminary data.</text>
</comment>
<gene>
    <name evidence="9" type="ORF">RND81_11G199300</name>
</gene>
<dbReference type="PROSITE" id="PS51754">
    <property type="entry name" value="OVATE"/>
    <property type="match status" value="1"/>
</dbReference>
<dbReference type="GO" id="GO:0005634">
    <property type="term" value="C:nucleus"/>
    <property type="evidence" value="ECO:0007669"/>
    <property type="project" value="UniProtKB-SubCell"/>
</dbReference>
<feature type="domain" description="OVATE" evidence="8">
    <location>
        <begin position="182"/>
        <end position="241"/>
    </location>
</feature>
<keyword evidence="3 6" id="KW-0805">Transcription regulation</keyword>
<dbReference type="Proteomes" id="UP001443914">
    <property type="component" value="Unassembled WGS sequence"/>
</dbReference>
<name>A0AAW1HPA8_SAPOF</name>
<evidence type="ECO:0000313" key="10">
    <source>
        <dbReference type="Proteomes" id="UP001443914"/>
    </source>
</evidence>
<proteinExistence type="predicted"/>
<evidence type="ECO:0000256" key="7">
    <source>
        <dbReference type="SAM" id="MobiDB-lite"/>
    </source>
</evidence>
<evidence type="ECO:0000256" key="1">
    <source>
        <dbReference type="ARBA" id="ARBA00004123"/>
    </source>
</evidence>
<feature type="region of interest" description="Disordered" evidence="7">
    <location>
        <begin position="93"/>
        <end position="154"/>
    </location>
</feature>
<evidence type="ECO:0000256" key="2">
    <source>
        <dbReference type="ARBA" id="ARBA00022491"/>
    </source>
</evidence>
<evidence type="ECO:0000259" key="8">
    <source>
        <dbReference type="PROSITE" id="PS51754"/>
    </source>
</evidence>
<keyword evidence="10" id="KW-1185">Reference proteome</keyword>
<dbReference type="NCBIfam" id="TIGR01568">
    <property type="entry name" value="A_thal_3678"/>
    <property type="match status" value="1"/>
</dbReference>
<comment type="subcellular location">
    <subcellularLocation>
        <location evidence="1 6">Nucleus</location>
    </subcellularLocation>
</comment>